<name>A0AAV8AIK9_9EUKA</name>
<sequence length="823" mass="96617">MESWLLLISLFCLFATNECSTLKFWQITDQHYDWDYKHQSEPILGSCRFFEGEAGYFGDFNCDIPWRTVESAVKEMAKIDPDVDFIINSGDSFPHAYGNAADKLQTIKNINDLIRQYFPNVPIFYSPGNHDFEPNHSCKPGPNFWLTEMSKIIFDLLNPDQMKTFLKGGYYSQVISGLRIVIMNTVLYYPDNIYTKKLSGDISNQFQWISSELDSAYANNEMVLLVGHVPPGYEERFDEINFHKHFNEPFLRTLEEHPHKDLIIAQVYGHLHSDSFRLSNNVGALLLSPSLSGWKNYHSSLGVPNNPGMARLFYYDTKEKTLKKYKQYYTDLATSNKNMNLKWQLLYDTSKEPFYMQDLTLQSFQNLYYQIENNDKIFEQYYLFNTVNYKTDECDSECKNMQLCAIKHLHVNEYEFCRKKVNNHRRKFWQITDQHYDWDYKYQSEPILGRCRDGNGEAGYFGDYNCDITWETVESAVKEMAKIAPDVDFIIDSGDSVPHVKLTATEKLQAIKNFHDLIRKYFPNVPIFYSPGNHDFEPNHSCQPGPNFWLTEMSKIIFDLLNPDQMKTFLKGGYYSQVISGLRIVIMNTVLYYHNNKYTTKISGDISNQFQWISSELDSAYANNEMVLLVGHVPPGFSERFGEINFHKHFNEPFLRTLEEHPHKDLIIAQVYGHLHSDSFRLSNNVGALLLSPSLSGWKNYHSSLGVPNNPGMARLFYYDTKEKTLKKYKQYYTDLATSNKNMNLKWQLLYDTSKEPFYMQDLTLQSFQNLYYQIENNDKIFEQYYLFNTVNYKTDECDSECKNMQLCAIKHLYEHEFETCRY</sequence>
<feature type="chain" id="PRO_5043967258" evidence="6">
    <location>
        <begin position="22"/>
        <end position="823"/>
    </location>
</feature>
<feature type="signal peptide" evidence="6">
    <location>
        <begin position="1"/>
        <end position="21"/>
    </location>
</feature>
<evidence type="ECO:0000256" key="5">
    <source>
        <dbReference type="ARBA" id="ARBA00023180"/>
    </source>
</evidence>
<dbReference type="InterPro" id="IPR045473">
    <property type="entry name" value="ASM_C"/>
</dbReference>
<evidence type="ECO:0000256" key="4">
    <source>
        <dbReference type="ARBA" id="ARBA00022801"/>
    </source>
</evidence>
<evidence type="ECO:0000256" key="1">
    <source>
        <dbReference type="ARBA" id="ARBA00004613"/>
    </source>
</evidence>
<comment type="caution">
    <text evidence="9">The sequence shown here is derived from an EMBL/GenBank/DDBJ whole genome shotgun (WGS) entry which is preliminary data.</text>
</comment>
<accession>A0AAV8AIK9</accession>
<dbReference type="EMBL" id="JANTQA010000008">
    <property type="protein sequence ID" value="KAJ3452876.1"/>
    <property type="molecule type" value="Genomic_DNA"/>
</dbReference>
<proteinExistence type="inferred from homology"/>
<organism evidence="9 10">
    <name type="scientific">Anaeramoeba flamelloides</name>
    <dbReference type="NCBI Taxonomy" id="1746091"/>
    <lineage>
        <taxon>Eukaryota</taxon>
        <taxon>Metamonada</taxon>
        <taxon>Anaeramoebidae</taxon>
        <taxon>Anaeramoeba</taxon>
    </lineage>
</organism>
<feature type="domain" description="Calcineurin-like phosphoesterase" evidence="7">
    <location>
        <begin position="23"/>
        <end position="273"/>
    </location>
</feature>
<keyword evidence="4" id="KW-0378">Hydrolase</keyword>
<dbReference type="GO" id="GO:0008081">
    <property type="term" value="F:phosphoric diester hydrolase activity"/>
    <property type="evidence" value="ECO:0007669"/>
    <property type="project" value="TreeGrafter"/>
</dbReference>
<comment type="subcellular location">
    <subcellularLocation>
        <location evidence="1">Secreted</location>
    </subcellularLocation>
</comment>
<dbReference type="Gene3D" id="3.60.21.10">
    <property type="match status" value="2"/>
</dbReference>
<feature type="domain" description="Sphingomyelin phosphodiesterase C-terminal" evidence="8">
    <location>
        <begin position="688"/>
        <end position="821"/>
    </location>
</feature>
<dbReference type="Pfam" id="PF00149">
    <property type="entry name" value="Metallophos"/>
    <property type="match status" value="2"/>
</dbReference>
<evidence type="ECO:0000259" key="8">
    <source>
        <dbReference type="Pfam" id="PF19272"/>
    </source>
</evidence>
<dbReference type="PANTHER" id="PTHR10340">
    <property type="entry name" value="SPHINGOMYELIN PHOSPHODIESTERASE"/>
    <property type="match status" value="1"/>
</dbReference>
<dbReference type="InterPro" id="IPR004843">
    <property type="entry name" value="Calcineurin-like_PHP"/>
</dbReference>
<feature type="domain" description="Calcineurin-like phosphoesterase" evidence="7">
    <location>
        <begin position="427"/>
        <end position="677"/>
    </location>
</feature>
<dbReference type="AlphaFoldDB" id="A0AAV8AIK9"/>
<dbReference type="Pfam" id="PF19272">
    <property type="entry name" value="ASMase_C"/>
    <property type="match status" value="2"/>
</dbReference>
<gene>
    <name evidence="9" type="ORF">M0812_04654</name>
</gene>
<dbReference type="InterPro" id="IPR029052">
    <property type="entry name" value="Metallo-depent_PP-like"/>
</dbReference>
<evidence type="ECO:0000259" key="7">
    <source>
        <dbReference type="Pfam" id="PF00149"/>
    </source>
</evidence>
<dbReference type="PANTHER" id="PTHR10340:SF57">
    <property type="entry name" value="METALLOPHOS DOMAIN-CONTAINING PROTEIN"/>
    <property type="match status" value="1"/>
</dbReference>
<keyword evidence="3" id="KW-0964">Secreted</keyword>
<dbReference type="GO" id="GO:0005615">
    <property type="term" value="C:extracellular space"/>
    <property type="evidence" value="ECO:0007669"/>
    <property type="project" value="TreeGrafter"/>
</dbReference>
<keyword evidence="5" id="KW-0325">Glycoprotein</keyword>
<comment type="similarity">
    <text evidence="2">Belongs to the acid sphingomyelinase family.</text>
</comment>
<evidence type="ECO:0000256" key="3">
    <source>
        <dbReference type="ARBA" id="ARBA00022525"/>
    </source>
</evidence>
<dbReference type="SUPFAM" id="SSF56300">
    <property type="entry name" value="Metallo-dependent phosphatases"/>
    <property type="match status" value="2"/>
</dbReference>
<evidence type="ECO:0000256" key="2">
    <source>
        <dbReference type="ARBA" id="ARBA00008234"/>
    </source>
</evidence>
<keyword evidence="6" id="KW-0732">Signal</keyword>
<evidence type="ECO:0000313" key="9">
    <source>
        <dbReference type="EMBL" id="KAJ3452876.1"/>
    </source>
</evidence>
<evidence type="ECO:0000313" key="10">
    <source>
        <dbReference type="Proteomes" id="UP001146793"/>
    </source>
</evidence>
<feature type="domain" description="Sphingomyelin phosphodiesterase C-terminal" evidence="8">
    <location>
        <begin position="284"/>
        <end position="420"/>
    </location>
</feature>
<dbReference type="Proteomes" id="UP001146793">
    <property type="component" value="Unassembled WGS sequence"/>
</dbReference>
<protein>
    <submittedName>
        <fullName evidence="9">Sphingomyelin phosphodiesterase</fullName>
    </submittedName>
</protein>
<reference evidence="9" key="1">
    <citation type="submission" date="2022-08" db="EMBL/GenBank/DDBJ databases">
        <title>Novel sulphate-reducing endosymbionts in the free-living metamonad Anaeramoeba.</title>
        <authorList>
            <person name="Jerlstrom-Hultqvist J."/>
            <person name="Cepicka I."/>
            <person name="Gallot-Lavallee L."/>
            <person name="Salas-Leiva D."/>
            <person name="Curtis B.A."/>
            <person name="Zahonova K."/>
            <person name="Pipaliya S."/>
            <person name="Dacks J."/>
            <person name="Roger A.J."/>
        </authorList>
    </citation>
    <scope>NUCLEOTIDE SEQUENCE</scope>
    <source>
        <strain evidence="9">Busselton2</strain>
    </source>
</reference>
<evidence type="ECO:0000256" key="6">
    <source>
        <dbReference type="SAM" id="SignalP"/>
    </source>
</evidence>